<dbReference type="Gene3D" id="2.40.160.200">
    <property type="entry name" value="LURP1-related"/>
    <property type="match status" value="1"/>
</dbReference>
<dbReference type="VEuPathDB" id="FungiDB:BTJ68_15083"/>
<dbReference type="InterPro" id="IPR007612">
    <property type="entry name" value="LOR"/>
</dbReference>
<comment type="caution">
    <text evidence="2">The sequence shown here is derived from an EMBL/GenBank/DDBJ whole genome shotgun (WGS) entry which is preliminary data.</text>
</comment>
<protein>
    <submittedName>
        <fullName evidence="2">Uncharacterized protein</fullName>
    </submittedName>
</protein>
<evidence type="ECO:0000313" key="2">
    <source>
        <dbReference type="EMBL" id="OTA20773.1"/>
    </source>
</evidence>
<proteinExistence type="inferred from homology"/>
<dbReference type="Proteomes" id="UP000194280">
    <property type="component" value="Unassembled WGS sequence"/>
</dbReference>
<name>A0A1Z5SM24_HORWE</name>
<sequence>MATTNPHGNKVAISSAYLSSAPMTLTVKQKYWSWFKNTGRGFTVTNDANSDLIFALSTKRFGKRRYVEDAAGATLFELERHWYSRHNAWILESPEGDTILSVRLRWSKFHLNLEVEWKAPCLDGSERDVEVHVEGGDVWHEKAHIKAGGSPIAQLRCTNTVGGFLSSYKVTPPVWEVHIGEGVDMALASILVVCASDVFSEGRIYMV</sequence>
<comment type="similarity">
    <text evidence="1">Belongs to the LOR family.</text>
</comment>
<dbReference type="STRING" id="1157616.A0A1Z5SM24"/>
<evidence type="ECO:0000313" key="3">
    <source>
        <dbReference type="Proteomes" id="UP000194280"/>
    </source>
</evidence>
<gene>
    <name evidence="2" type="ORF">BTJ68_15083</name>
</gene>
<accession>A0A1Z5SM24</accession>
<dbReference type="Pfam" id="PF04525">
    <property type="entry name" value="LOR"/>
    <property type="match status" value="1"/>
</dbReference>
<dbReference type="SUPFAM" id="SSF54518">
    <property type="entry name" value="Tubby C-terminal domain-like"/>
    <property type="match status" value="1"/>
</dbReference>
<dbReference type="AlphaFoldDB" id="A0A1Z5SM24"/>
<dbReference type="InterPro" id="IPR025659">
    <property type="entry name" value="Tubby-like_C"/>
</dbReference>
<reference evidence="2 3" key="1">
    <citation type="submission" date="2017-01" db="EMBL/GenBank/DDBJ databases">
        <title>The recent genome duplication of the halophilic yeast Hortaea werneckii: insights from long-read sequencing.</title>
        <authorList>
            <person name="Sinha S."/>
            <person name="Flibotte S."/>
            <person name="Neira M."/>
            <person name="Lenassi M."/>
            <person name="Gostincar C."/>
            <person name="Stajich J.E."/>
            <person name="Nislow C.E."/>
        </authorList>
    </citation>
    <scope>NUCLEOTIDE SEQUENCE [LARGE SCALE GENOMIC DNA]</scope>
    <source>
        <strain evidence="2 3">EXF-2000</strain>
    </source>
</reference>
<dbReference type="InParanoid" id="A0A1Z5SM24"/>
<dbReference type="EMBL" id="MUNK01000433">
    <property type="protein sequence ID" value="OTA20773.1"/>
    <property type="molecule type" value="Genomic_DNA"/>
</dbReference>
<keyword evidence="3" id="KW-1185">Reference proteome</keyword>
<dbReference type="InterPro" id="IPR038595">
    <property type="entry name" value="LOR_sf"/>
</dbReference>
<dbReference type="OrthoDB" id="97518at2759"/>
<organism evidence="2 3">
    <name type="scientific">Hortaea werneckii EXF-2000</name>
    <dbReference type="NCBI Taxonomy" id="1157616"/>
    <lineage>
        <taxon>Eukaryota</taxon>
        <taxon>Fungi</taxon>
        <taxon>Dikarya</taxon>
        <taxon>Ascomycota</taxon>
        <taxon>Pezizomycotina</taxon>
        <taxon>Dothideomycetes</taxon>
        <taxon>Dothideomycetidae</taxon>
        <taxon>Mycosphaerellales</taxon>
        <taxon>Teratosphaeriaceae</taxon>
        <taxon>Hortaea</taxon>
    </lineage>
</organism>
<evidence type="ECO:0000256" key="1">
    <source>
        <dbReference type="ARBA" id="ARBA00005437"/>
    </source>
</evidence>